<evidence type="ECO:0000256" key="2">
    <source>
        <dbReference type="ARBA" id="ARBA00022670"/>
    </source>
</evidence>
<evidence type="ECO:0000313" key="7">
    <source>
        <dbReference type="Proteomes" id="UP000325440"/>
    </source>
</evidence>
<dbReference type="SUPFAM" id="SSF54001">
    <property type="entry name" value="Cysteine proteinases"/>
    <property type="match status" value="1"/>
</dbReference>
<comment type="similarity">
    <text evidence="1">Belongs to the peptidase C1 family.</text>
</comment>
<dbReference type="Gene3D" id="3.90.70.10">
    <property type="entry name" value="Cysteine proteinases"/>
    <property type="match status" value="1"/>
</dbReference>
<dbReference type="PROSITE" id="PS00139">
    <property type="entry name" value="THIOL_PROTEASE_CYS"/>
    <property type="match status" value="1"/>
</dbReference>
<evidence type="ECO:0000256" key="4">
    <source>
        <dbReference type="ARBA" id="ARBA00022807"/>
    </source>
</evidence>
<evidence type="ECO:0000256" key="3">
    <source>
        <dbReference type="ARBA" id="ARBA00022801"/>
    </source>
</evidence>
<dbReference type="PANTHER" id="PTHR12411">
    <property type="entry name" value="CYSTEINE PROTEASE FAMILY C1-RELATED"/>
    <property type="match status" value="1"/>
</dbReference>
<dbReference type="InterPro" id="IPR000668">
    <property type="entry name" value="Peptidase_C1A_C"/>
</dbReference>
<accession>A0A5E4NQ40</accession>
<dbReference type="InterPro" id="IPR025660">
    <property type="entry name" value="Pept_his_AS"/>
</dbReference>
<dbReference type="CDD" id="cd02620">
    <property type="entry name" value="Peptidase_C1A_CathepsinB"/>
    <property type="match status" value="1"/>
</dbReference>
<dbReference type="PRINTS" id="PR00705">
    <property type="entry name" value="PAPAIN"/>
</dbReference>
<dbReference type="GO" id="GO:0008234">
    <property type="term" value="F:cysteine-type peptidase activity"/>
    <property type="evidence" value="ECO:0007669"/>
    <property type="project" value="UniProtKB-KW"/>
</dbReference>
<reference evidence="6 7" key="1">
    <citation type="submission" date="2019-08" db="EMBL/GenBank/DDBJ databases">
        <authorList>
            <person name="Alioto T."/>
            <person name="Alioto T."/>
            <person name="Gomez Garrido J."/>
        </authorList>
    </citation>
    <scope>NUCLEOTIDE SEQUENCE [LARGE SCALE GENOMIC DNA]</scope>
</reference>
<keyword evidence="3" id="KW-0378">Hydrolase</keyword>
<organism evidence="6 7">
    <name type="scientific">Cinara cedri</name>
    <dbReference type="NCBI Taxonomy" id="506608"/>
    <lineage>
        <taxon>Eukaryota</taxon>
        <taxon>Metazoa</taxon>
        <taxon>Ecdysozoa</taxon>
        <taxon>Arthropoda</taxon>
        <taxon>Hexapoda</taxon>
        <taxon>Insecta</taxon>
        <taxon>Pterygota</taxon>
        <taxon>Neoptera</taxon>
        <taxon>Paraneoptera</taxon>
        <taxon>Hemiptera</taxon>
        <taxon>Sternorrhyncha</taxon>
        <taxon>Aphidomorpha</taxon>
        <taxon>Aphidoidea</taxon>
        <taxon>Aphididae</taxon>
        <taxon>Lachninae</taxon>
        <taxon>Cinara</taxon>
    </lineage>
</organism>
<protein>
    <submittedName>
        <fullName evidence="6">Cysteine peptidase, cysteine active site,Peptidase C1A, papain C-terminal,Cysteine peptidase</fullName>
    </submittedName>
</protein>
<dbReference type="InterPro" id="IPR000169">
    <property type="entry name" value="Pept_cys_AS"/>
</dbReference>
<dbReference type="SMART" id="SM00645">
    <property type="entry name" value="Pept_C1"/>
    <property type="match status" value="1"/>
</dbReference>
<dbReference type="EMBL" id="CABPRJ010002417">
    <property type="protein sequence ID" value="VVC45869.1"/>
    <property type="molecule type" value="Genomic_DNA"/>
</dbReference>
<dbReference type="Pfam" id="PF00112">
    <property type="entry name" value="Peptidase_C1"/>
    <property type="match status" value="1"/>
</dbReference>
<dbReference type="PROSITE" id="PS00639">
    <property type="entry name" value="THIOL_PROTEASE_HIS"/>
    <property type="match status" value="1"/>
</dbReference>
<keyword evidence="2" id="KW-0645">Protease</keyword>
<evidence type="ECO:0000313" key="6">
    <source>
        <dbReference type="EMBL" id="VVC45869.1"/>
    </source>
</evidence>
<proteinExistence type="inferred from homology"/>
<keyword evidence="7" id="KW-1185">Reference proteome</keyword>
<dbReference type="AlphaFoldDB" id="A0A5E4NQ40"/>
<name>A0A5E4NQ40_9HEMI</name>
<feature type="domain" description="Peptidase C1A papain C-terminal" evidence="5">
    <location>
        <begin position="72"/>
        <end position="320"/>
    </location>
</feature>
<dbReference type="InterPro" id="IPR013128">
    <property type="entry name" value="Peptidase_C1A"/>
</dbReference>
<dbReference type="InterPro" id="IPR038765">
    <property type="entry name" value="Papain-like_cys_pep_sf"/>
</dbReference>
<gene>
    <name evidence="6" type="ORF">CINCED_3A011786</name>
</gene>
<evidence type="ECO:0000256" key="1">
    <source>
        <dbReference type="ARBA" id="ARBA00008455"/>
    </source>
</evidence>
<dbReference type="GO" id="GO:0006508">
    <property type="term" value="P:proteolysis"/>
    <property type="evidence" value="ECO:0007669"/>
    <property type="project" value="UniProtKB-KW"/>
</dbReference>
<keyword evidence="4" id="KW-0788">Thiol protease</keyword>
<sequence length="404" mass="46307">MKKITFYRKDGGKKINQDKQTCKVNMLSKKSFSQFVQTLLSPTCTLQFTFGKNRSHMRFKNYDPLYVNDDNITLSFDARKHWSNCTIIGEILDQGMCGNCWALATIGVFSDRLCIATKGQINKHLSIEQLTFCCEGCPDHGCMKGCRHFTAWRHLMDHGVVTGGNFNTTDGCQPYKVMPCFDDMGKNICAGRQKTNHECIKGCYGNPSIDFEKDHWKAKDAYYLSYANIQKDILLYGPIQVFIYVYNDLAYYGCGIYRKSSGAKYYGSHSVKIIGWGEENNVKYWLCVNSWSKYWGDNGLFRIVRGTNECSFETYAFAGTPVLEHASYSPDLAPCDLYLFPKIKSALKGMRFESMEELKQKSAELLNGLTKTDFQHCLEQWKKQMKRCAKRVGEYIKGEHLVVE</sequence>
<evidence type="ECO:0000259" key="5">
    <source>
        <dbReference type="SMART" id="SM00645"/>
    </source>
</evidence>
<dbReference type="Proteomes" id="UP000325440">
    <property type="component" value="Unassembled WGS sequence"/>
</dbReference>
<dbReference type="OrthoDB" id="10017160at2759"/>